<dbReference type="KEGG" id="pfuw:KF707C_44640"/>
<dbReference type="Proteomes" id="UP000218554">
    <property type="component" value="Chromosome"/>
</dbReference>
<reference evidence="1 2" key="2">
    <citation type="journal article" date="2017" name="Int. J. Syst. Evol. Microbiol.">
        <title>Pseudomonas furukawaii sp. nov., a polychlorinated biphenyl-degrading bacterium isolated from biphenyl-contaminated soil in Japan.</title>
        <authorList>
            <person name="Kimura N."/>
            <person name="Watanabe T."/>
            <person name="Suenaga H."/>
            <person name="Fujihara H."/>
            <person name="Futagami T."/>
            <person name="Goto M."/>
            <person name="Hanada S."/>
            <person name="Hirose J."/>
        </authorList>
    </citation>
    <scope>NUCLEOTIDE SEQUENCE [LARGE SCALE GENOMIC DNA]</scope>
    <source>
        <strain evidence="2">DSM 10086 / NBRC 110670 / KF707</strain>
    </source>
</reference>
<evidence type="ECO:0000313" key="2">
    <source>
        <dbReference type="Proteomes" id="UP000218554"/>
    </source>
</evidence>
<dbReference type="AlphaFoldDB" id="A0AAD1FHD4"/>
<organism evidence="1 2">
    <name type="scientific">Metapseudomonas furukawaii</name>
    <name type="common">Pseudomonas furukawaii</name>
    <dbReference type="NCBI Taxonomy" id="1149133"/>
    <lineage>
        <taxon>Bacteria</taxon>
        <taxon>Pseudomonadati</taxon>
        <taxon>Pseudomonadota</taxon>
        <taxon>Gammaproteobacteria</taxon>
        <taxon>Pseudomonadales</taxon>
        <taxon>Pseudomonadaceae</taxon>
        <taxon>Metapseudomonas</taxon>
    </lineage>
</organism>
<protein>
    <submittedName>
        <fullName evidence="1">Uncharacterized protein</fullName>
    </submittedName>
</protein>
<proteinExistence type="predicted"/>
<dbReference type="EMBL" id="AP014862">
    <property type="protein sequence ID" value="BAU76152.1"/>
    <property type="molecule type" value="Genomic_DNA"/>
</dbReference>
<accession>A0AAD1FHD4</accession>
<sequence length="126" mass="13862">MSQHRPTAVDHAVGVLKLVGLHIDHPTVIDQKLVRDASAEAIERLQQQIAPAAHHLALLYARLIERTPQGYRPYVTLTQDPQRPYGAVITDTNDNVVARQLGKSVDSLVELLAAQLPRKGRGEVHG</sequence>
<keyword evidence="2" id="KW-1185">Reference proteome</keyword>
<evidence type="ECO:0000313" key="1">
    <source>
        <dbReference type="EMBL" id="BAU76152.1"/>
    </source>
</evidence>
<gene>
    <name evidence="1" type="ORF">KF707C_44640</name>
</gene>
<reference evidence="2" key="1">
    <citation type="submission" date="2015-05" db="EMBL/GenBank/DDBJ databases">
        <title>Draft genome sequencing of a biphenyl-degrading bacterium, Pseudomonas balearica KF707 (=NBRC110670).</title>
        <authorList>
            <person name="Kimura N."/>
            <person name="Hirose J."/>
            <person name="Watanabe T."/>
            <person name="Suenaga H."/>
            <person name="Fujihara H."/>
            <person name="Noguchi M."/>
            <person name="Hashimoto M."/>
            <person name="Shimodaira J."/>
            <person name="Tsuchikane K."/>
            <person name="Hosoyama A."/>
            <person name="Yamazoe A."/>
            <person name="Fujita N."/>
            <person name="Furukawa K."/>
        </authorList>
    </citation>
    <scope>NUCLEOTIDE SEQUENCE [LARGE SCALE GENOMIC DNA]</scope>
    <source>
        <strain evidence="2">DSM 10086 / NBRC 110670 / KF707</strain>
    </source>
</reference>
<name>A0AAD1FHD4_METFU</name>
<dbReference type="RefSeq" id="WP_004421221.1">
    <property type="nucleotide sequence ID" value="NZ_AJMR01000099.1"/>
</dbReference>